<proteinExistence type="predicted"/>
<keyword evidence="2" id="KW-1185">Reference proteome</keyword>
<dbReference type="Proteomes" id="UP000006838">
    <property type="component" value="Chromosome"/>
</dbReference>
<dbReference type="HOGENOM" id="CLU_2094260_0_0_6"/>
<protein>
    <submittedName>
        <fullName evidence="1">Uncharacterized protein</fullName>
    </submittedName>
</protein>
<evidence type="ECO:0000313" key="2">
    <source>
        <dbReference type="Proteomes" id="UP000006838"/>
    </source>
</evidence>
<gene>
    <name evidence="1" type="ordered locus">Noc_2906</name>
</gene>
<dbReference type="STRING" id="323261.Noc_2906"/>
<dbReference type="InParanoid" id="Q3J744"/>
<sequence>MFRRFILLIKQAADRLNMVAKFWIVDLPEYGQINFIGQQQIVQRQADPVQGSQIDITLQRQVDIRAGAVAAQGTGAVQSCAADRREPRQHLANILPLLPGEAVAGHCPAAFNSARR</sequence>
<accession>Q3J744</accession>
<name>Q3J744_NITOC</name>
<dbReference type="KEGG" id="noc:Noc_2906"/>
<dbReference type="EMBL" id="CP000127">
    <property type="protein sequence ID" value="ABA59352.1"/>
    <property type="molecule type" value="Genomic_DNA"/>
</dbReference>
<evidence type="ECO:0000313" key="1">
    <source>
        <dbReference type="EMBL" id="ABA59352.1"/>
    </source>
</evidence>
<organism evidence="1 2">
    <name type="scientific">Nitrosococcus oceani (strain ATCC 19707 / BCRC 17464 / JCM 30415 / NCIMB 11848 / C-107)</name>
    <dbReference type="NCBI Taxonomy" id="323261"/>
    <lineage>
        <taxon>Bacteria</taxon>
        <taxon>Pseudomonadati</taxon>
        <taxon>Pseudomonadota</taxon>
        <taxon>Gammaproteobacteria</taxon>
        <taxon>Chromatiales</taxon>
        <taxon>Chromatiaceae</taxon>
        <taxon>Nitrosococcus</taxon>
    </lineage>
</organism>
<reference evidence="2" key="1">
    <citation type="journal article" date="2006" name="Appl. Environ. Microbiol.">
        <title>Complete genome sequence of the marine, chemolithoautotrophic, ammonia-oxidizing bacterium Nitrosococcus oceani ATCC 19707.</title>
        <authorList>
            <person name="Klotz M.G."/>
            <person name="Arp D.J."/>
            <person name="Chain P.S.G."/>
            <person name="El-Sheikh A.F."/>
            <person name="Hauser L.J."/>
            <person name="Hommes N.G."/>
            <person name="Larimer F.W."/>
            <person name="Malfatti S.A."/>
            <person name="Norton J.M."/>
            <person name="Poret-Peterson A.T."/>
            <person name="Vergez L.M."/>
            <person name="Ward B.B."/>
        </authorList>
    </citation>
    <scope>NUCLEOTIDE SEQUENCE [LARGE SCALE GENOMIC DNA]</scope>
    <source>
        <strain evidence="2">ATCC 19707 / BCRC 17464 / NCIMB 11848 / C-107</strain>
    </source>
</reference>
<dbReference type="AlphaFoldDB" id="Q3J744"/>